<feature type="compositionally biased region" description="Basic and acidic residues" evidence="1">
    <location>
        <begin position="48"/>
        <end position="65"/>
    </location>
</feature>
<feature type="compositionally biased region" description="Basic and acidic residues" evidence="1">
    <location>
        <begin position="28"/>
        <end position="37"/>
    </location>
</feature>
<organism evidence="2">
    <name type="scientific">bioreactor metagenome</name>
    <dbReference type="NCBI Taxonomy" id="1076179"/>
    <lineage>
        <taxon>unclassified sequences</taxon>
        <taxon>metagenomes</taxon>
        <taxon>ecological metagenomes</taxon>
    </lineage>
</organism>
<dbReference type="AlphaFoldDB" id="A0A645CAD0"/>
<evidence type="ECO:0000256" key="1">
    <source>
        <dbReference type="SAM" id="MobiDB-lite"/>
    </source>
</evidence>
<feature type="compositionally biased region" description="Low complexity" evidence="1">
    <location>
        <begin position="17"/>
        <end position="27"/>
    </location>
</feature>
<protein>
    <submittedName>
        <fullName evidence="2">Uncharacterized protein</fullName>
    </submittedName>
</protein>
<feature type="region of interest" description="Disordered" evidence="1">
    <location>
        <begin position="253"/>
        <end position="310"/>
    </location>
</feature>
<feature type="region of interest" description="Disordered" evidence="1">
    <location>
        <begin position="220"/>
        <end position="239"/>
    </location>
</feature>
<feature type="region of interest" description="Disordered" evidence="1">
    <location>
        <begin position="1"/>
        <end position="87"/>
    </location>
</feature>
<sequence length="352" mass="37694">MKEDEQRGHGHGQPDGHAAVEQAQNQQHQEHQRKAEGRGPPQAQPAPDDGRQESADDAEHVEHQRTQRGLAEVLAEQRGADQRQVPAHGKVLDGLAYLHRGRQQRARQVDAAKDQQYIGQPAPRRVEHGKAFGGRRGLEAVATGAVDARHGAGGVIQPFLACQPGRAFHQQRSLHAQDEQAEHRRGGHRIAPQRIAHIPGMEPQRQHQVAAHGHVPHALPDIEPALESGGRELGQHRHGDGEVDAIGRAHEEAAEEDGGVVGRHADQQRTGHGQHLGDDQGAHAAPAVGHPAADGIEGNGHPGGQRRHPGHFGRRQLLVARHGAQAHAECGVGECVEEKSAECQPPEGAGAA</sequence>
<proteinExistence type="predicted"/>
<dbReference type="EMBL" id="VSSQ01025626">
    <property type="protein sequence ID" value="MPM73883.1"/>
    <property type="molecule type" value="Genomic_DNA"/>
</dbReference>
<feature type="compositionally biased region" description="Low complexity" evidence="1">
    <location>
        <begin position="282"/>
        <end position="293"/>
    </location>
</feature>
<feature type="compositionally biased region" description="Basic and acidic residues" evidence="1">
    <location>
        <begin position="263"/>
        <end position="281"/>
    </location>
</feature>
<reference evidence="2" key="1">
    <citation type="submission" date="2019-08" db="EMBL/GenBank/DDBJ databases">
        <authorList>
            <person name="Kucharzyk K."/>
            <person name="Murdoch R.W."/>
            <person name="Higgins S."/>
            <person name="Loffler F."/>
        </authorList>
    </citation>
    <scope>NUCLEOTIDE SEQUENCE</scope>
</reference>
<evidence type="ECO:0000313" key="2">
    <source>
        <dbReference type="EMBL" id="MPM73883.1"/>
    </source>
</evidence>
<comment type="caution">
    <text evidence="2">The sequence shown here is derived from an EMBL/GenBank/DDBJ whole genome shotgun (WGS) entry which is preliminary data.</text>
</comment>
<gene>
    <name evidence="2" type="ORF">SDC9_120868</name>
</gene>
<feature type="compositionally biased region" description="Basic and acidic residues" evidence="1">
    <location>
        <begin position="1"/>
        <end position="14"/>
    </location>
</feature>
<name>A0A645CAD0_9ZZZZ</name>
<accession>A0A645CAD0</accession>
<feature type="compositionally biased region" description="Basic and acidic residues" evidence="1">
    <location>
        <begin position="229"/>
        <end position="239"/>
    </location>
</feature>